<evidence type="ECO:0000256" key="2">
    <source>
        <dbReference type="SAM" id="MobiDB-lite"/>
    </source>
</evidence>
<keyword evidence="4" id="KW-1185">Reference proteome</keyword>
<name>A0AA88AHG4_FICCA</name>
<protein>
    <submittedName>
        <fullName evidence="3">Uncharacterized protein</fullName>
    </submittedName>
</protein>
<evidence type="ECO:0000313" key="4">
    <source>
        <dbReference type="Proteomes" id="UP001187192"/>
    </source>
</evidence>
<reference evidence="3" key="1">
    <citation type="submission" date="2023-07" db="EMBL/GenBank/DDBJ databases">
        <title>draft genome sequence of fig (Ficus carica).</title>
        <authorList>
            <person name="Takahashi T."/>
            <person name="Nishimura K."/>
        </authorList>
    </citation>
    <scope>NUCLEOTIDE SEQUENCE</scope>
</reference>
<evidence type="ECO:0000256" key="1">
    <source>
        <dbReference type="ARBA" id="ARBA00023054"/>
    </source>
</evidence>
<dbReference type="PANTHER" id="PTHR31342">
    <property type="entry name" value="PROTEIN CHUP1, CHLOROPLASTIC"/>
    <property type="match status" value="1"/>
</dbReference>
<feature type="region of interest" description="Disordered" evidence="2">
    <location>
        <begin position="153"/>
        <end position="185"/>
    </location>
</feature>
<sequence>MGSSTAGGKQGMADALAEMSKRSAYFQQIEEDVKNYAKSITEMKPAISSVETKDMDELLKFHNDVESVLQNLTDETQVLSRFEGFPMKKLETLRTAAALYKKLNGIVTESSGIQIKVEVDALERNKDEESKKFQSHNIRFDFNILEKREAKAAEEQIHDTRRHDDRADELSRELAQEIESDPPHN</sequence>
<dbReference type="AlphaFoldDB" id="A0AA88AHG4"/>
<comment type="caution">
    <text evidence="3">The sequence shown here is derived from an EMBL/GenBank/DDBJ whole genome shotgun (WGS) entry which is preliminary data.</text>
</comment>
<dbReference type="EMBL" id="BTGU01000035">
    <property type="protein sequence ID" value="GMN50857.1"/>
    <property type="molecule type" value="Genomic_DNA"/>
</dbReference>
<organism evidence="3 4">
    <name type="scientific">Ficus carica</name>
    <name type="common">Common fig</name>
    <dbReference type="NCBI Taxonomy" id="3494"/>
    <lineage>
        <taxon>Eukaryota</taxon>
        <taxon>Viridiplantae</taxon>
        <taxon>Streptophyta</taxon>
        <taxon>Embryophyta</taxon>
        <taxon>Tracheophyta</taxon>
        <taxon>Spermatophyta</taxon>
        <taxon>Magnoliopsida</taxon>
        <taxon>eudicotyledons</taxon>
        <taxon>Gunneridae</taxon>
        <taxon>Pentapetalae</taxon>
        <taxon>rosids</taxon>
        <taxon>fabids</taxon>
        <taxon>Rosales</taxon>
        <taxon>Moraceae</taxon>
        <taxon>Ficeae</taxon>
        <taxon>Ficus</taxon>
    </lineage>
</organism>
<evidence type="ECO:0000313" key="3">
    <source>
        <dbReference type="EMBL" id="GMN50857.1"/>
    </source>
</evidence>
<dbReference type="InterPro" id="IPR040265">
    <property type="entry name" value="CHUP1/IPGA1-like"/>
</dbReference>
<dbReference type="Proteomes" id="UP001187192">
    <property type="component" value="Unassembled WGS sequence"/>
</dbReference>
<gene>
    <name evidence="3" type="ORF">TIFTF001_020014</name>
</gene>
<dbReference type="PANTHER" id="PTHR31342:SF16">
    <property type="entry name" value="TALIN_MIDDLE DOMAIN-CONTAINING PROTEIN"/>
    <property type="match status" value="1"/>
</dbReference>
<keyword evidence="1" id="KW-0175">Coiled coil</keyword>
<accession>A0AA88AHG4</accession>
<proteinExistence type="predicted"/>